<proteinExistence type="predicted"/>
<sequence length="50" mass="5745">MNKGTTQNGMRITPFTLLGIRLDYRLFVSCSKCLPTRHLRGMKTLLRTGF</sequence>
<dbReference type="AlphaFoldDB" id="A0A2P2J2U7"/>
<accession>A0A2P2J2U7</accession>
<organism evidence="1">
    <name type="scientific">Rhizophora mucronata</name>
    <name type="common">Asiatic mangrove</name>
    <dbReference type="NCBI Taxonomy" id="61149"/>
    <lineage>
        <taxon>Eukaryota</taxon>
        <taxon>Viridiplantae</taxon>
        <taxon>Streptophyta</taxon>
        <taxon>Embryophyta</taxon>
        <taxon>Tracheophyta</taxon>
        <taxon>Spermatophyta</taxon>
        <taxon>Magnoliopsida</taxon>
        <taxon>eudicotyledons</taxon>
        <taxon>Gunneridae</taxon>
        <taxon>Pentapetalae</taxon>
        <taxon>rosids</taxon>
        <taxon>fabids</taxon>
        <taxon>Malpighiales</taxon>
        <taxon>Rhizophoraceae</taxon>
        <taxon>Rhizophora</taxon>
    </lineage>
</organism>
<reference evidence="1" key="1">
    <citation type="submission" date="2018-02" db="EMBL/GenBank/DDBJ databases">
        <title>Rhizophora mucronata_Transcriptome.</title>
        <authorList>
            <person name="Meera S.P."/>
            <person name="Sreeshan A."/>
            <person name="Augustine A."/>
        </authorList>
    </citation>
    <scope>NUCLEOTIDE SEQUENCE</scope>
    <source>
        <tissue evidence="1">Leaf</tissue>
    </source>
</reference>
<dbReference type="EMBL" id="GGEC01007308">
    <property type="protein sequence ID" value="MBW87791.1"/>
    <property type="molecule type" value="Transcribed_RNA"/>
</dbReference>
<protein>
    <submittedName>
        <fullName evidence="1">Uncharacterized protein</fullName>
    </submittedName>
</protein>
<evidence type="ECO:0000313" key="1">
    <source>
        <dbReference type="EMBL" id="MBW87791.1"/>
    </source>
</evidence>
<name>A0A2P2J2U7_RHIMU</name>